<dbReference type="SMART" id="SM01197">
    <property type="entry name" value="FANCL_C"/>
    <property type="match status" value="1"/>
</dbReference>
<evidence type="ECO:0000313" key="19">
    <source>
        <dbReference type="Proteomes" id="UP001152561"/>
    </source>
</evidence>
<comment type="similarity">
    <text evidence="13">Belongs to the RING-type zinc finger family. ATL subfamily.</text>
</comment>
<reference evidence="19" key="1">
    <citation type="journal article" date="2023" name="Proc. Natl. Acad. Sci. U.S.A.">
        <title>Genomic and structural basis for evolution of tropane alkaloid biosynthesis.</title>
        <authorList>
            <person name="Wanga Y.-J."/>
            <person name="Taina T."/>
            <person name="Yua J.-Y."/>
            <person name="Lia J."/>
            <person name="Xua B."/>
            <person name="Chenc J."/>
            <person name="D'Auriad J.C."/>
            <person name="Huanga J.-P."/>
            <person name="Huanga S.-X."/>
        </authorList>
    </citation>
    <scope>NUCLEOTIDE SEQUENCE [LARGE SCALE GENOMIC DNA]</scope>
    <source>
        <strain evidence="19">cv. KIB-2019</strain>
    </source>
</reference>
<evidence type="ECO:0000256" key="8">
    <source>
        <dbReference type="ARBA" id="ARBA00022771"/>
    </source>
</evidence>
<comment type="subcellular location">
    <subcellularLocation>
        <location evidence="2">Membrane</location>
        <topology evidence="2">Single-pass membrane protein</topology>
    </subcellularLocation>
</comment>
<evidence type="ECO:0000256" key="9">
    <source>
        <dbReference type="ARBA" id="ARBA00022786"/>
    </source>
</evidence>
<dbReference type="Gene3D" id="3.30.40.10">
    <property type="entry name" value="Zinc/RING finger domain, C3HC4 (zinc finger)"/>
    <property type="match status" value="1"/>
</dbReference>
<feature type="region of interest" description="Disordered" evidence="15">
    <location>
        <begin position="345"/>
        <end position="364"/>
    </location>
</feature>
<evidence type="ECO:0000313" key="18">
    <source>
        <dbReference type="EMBL" id="KAJ8539465.1"/>
    </source>
</evidence>
<evidence type="ECO:0000256" key="13">
    <source>
        <dbReference type="ARBA" id="ARBA00024209"/>
    </source>
</evidence>
<dbReference type="InterPro" id="IPR013083">
    <property type="entry name" value="Znf_RING/FYVE/PHD"/>
</dbReference>
<keyword evidence="12 16" id="KW-0472">Membrane</keyword>
<dbReference type="AlphaFoldDB" id="A0A9Q1LNG6"/>
<dbReference type="EMBL" id="JAJAGQ010000016">
    <property type="protein sequence ID" value="KAJ8539465.1"/>
    <property type="molecule type" value="Genomic_DNA"/>
</dbReference>
<proteinExistence type="inferred from homology"/>
<dbReference type="PANTHER" id="PTHR46913:SF19">
    <property type="entry name" value="RING-TYPE E3 UBIQUITIN TRANSFERASE"/>
    <property type="match status" value="1"/>
</dbReference>
<evidence type="ECO:0000256" key="16">
    <source>
        <dbReference type="SAM" id="Phobius"/>
    </source>
</evidence>
<feature type="region of interest" description="Disordered" evidence="15">
    <location>
        <begin position="310"/>
        <end position="340"/>
    </location>
</feature>
<comment type="pathway">
    <text evidence="3">Protein modification; protein ubiquitination.</text>
</comment>
<dbReference type="GO" id="GO:0016567">
    <property type="term" value="P:protein ubiquitination"/>
    <property type="evidence" value="ECO:0007669"/>
    <property type="project" value="InterPro"/>
</dbReference>
<dbReference type="PROSITE" id="PS50089">
    <property type="entry name" value="ZF_RING_2"/>
    <property type="match status" value="1"/>
</dbReference>
<dbReference type="GO" id="GO:0016020">
    <property type="term" value="C:membrane"/>
    <property type="evidence" value="ECO:0007669"/>
    <property type="project" value="UniProtKB-SubCell"/>
</dbReference>
<evidence type="ECO:0000256" key="1">
    <source>
        <dbReference type="ARBA" id="ARBA00000900"/>
    </source>
</evidence>
<dbReference type="Pfam" id="PF13639">
    <property type="entry name" value="zf-RING_2"/>
    <property type="match status" value="1"/>
</dbReference>
<evidence type="ECO:0000256" key="14">
    <source>
        <dbReference type="PROSITE-ProRule" id="PRU00175"/>
    </source>
</evidence>
<evidence type="ECO:0000256" key="4">
    <source>
        <dbReference type="ARBA" id="ARBA00012483"/>
    </source>
</evidence>
<feature type="domain" description="RING-type" evidence="17">
    <location>
        <begin position="157"/>
        <end position="199"/>
    </location>
</feature>
<gene>
    <name evidence="18" type="ORF">K7X08_013717</name>
</gene>
<evidence type="ECO:0000259" key="17">
    <source>
        <dbReference type="PROSITE" id="PS50089"/>
    </source>
</evidence>
<dbReference type="EC" id="2.3.2.27" evidence="4"/>
<evidence type="ECO:0000256" key="5">
    <source>
        <dbReference type="ARBA" id="ARBA00022679"/>
    </source>
</evidence>
<keyword evidence="6 16" id="KW-0812">Transmembrane</keyword>
<feature type="compositionally biased region" description="Polar residues" evidence="15">
    <location>
        <begin position="351"/>
        <end position="364"/>
    </location>
</feature>
<evidence type="ECO:0000256" key="7">
    <source>
        <dbReference type="ARBA" id="ARBA00022723"/>
    </source>
</evidence>
<dbReference type="InterPro" id="IPR001841">
    <property type="entry name" value="Znf_RING"/>
</dbReference>
<keyword evidence="19" id="KW-1185">Reference proteome</keyword>
<keyword evidence="5" id="KW-0808">Transferase</keyword>
<feature type="compositionally biased region" description="Basic and acidic residues" evidence="15">
    <location>
        <begin position="310"/>
        <end position="325"/>
    </location>
</feature>
<evidence type="ECO:0000256" key="15">
    <source>
        <dbReference type="SAM" id="MobiDB-lite"/>
    </source>
</evidence>
<accession>A0A9Q1LNG6</accession>
<dbReference type="SUPFAM" id="SSF57850">
    <property type="entry name" value="RING/U-box"/>
    <property type="match status" value="1"/>
</dbReference>
<keyword evidence="7" id="KW-0479">Metal-binding</keyword>
<dbReference type="GO" id="GO:0061630">
    <property type="term" value="F:ubiquitin protein ligase activity"/>
    <property type="evidence" value="ECO:0007669"/>
    <property type="project" value="UniProtKB-EC"/>
</dbReference>
<feature type="transmembrane region" description="Helical" evidence="16">
    <location>
        <begin position="66"/>
        <end position="88"/>
    </location>
</feature>
<protein>
    <recommendedName>
        <fullName evidence="4">RING-type E3 ubiquitin transferase</fullName>
        <ecNumber evidence="4">2.3.2.27</ecNumber>
    </recommendedName>
</protein>
<evidence type="ECO:0000256" key="11">
    <source>
        <dbReference type="ARBA" id="ARBA00022989"/>
    </source>
</evidence>
<keyword evidence="11 16" id="KW-1133">Transmembrane helix</keyword>
<comment type="catalytic activity">
    <reaction evidence="1">
        <text>S-ubiquitinyl-[E2 ubiquitin-conjugating enzyme]-L-cysteine + [acceptor protein]-L-lysine = [E2 ubiquitin-conjugating enzyme]-L-cysteine + N(6)-ubiquitinyl-[acceptor protein]-L-lysine.</text>
        <dbReference type="EC" id="2.3.2.27"/>
    </reaction>
</comment>
<name>A0A9Q1LNG6_9SOLA</name>
<evidence type="ECO:0000256" key="3">
    <source>
        <dbReference type="ARBA" id="ARBA00004906"/>
    </source>
</evidence>
<dbReference type="OrthoDB" id="9984778at2759"/>
<dbReference type="InterPro" id="IPR044600">
    <property type="entry name" value="ATL1/ATL16-like"/>
</dbReference>
<comment type="caution">
    <text evidence="18">The sequence shown here is derived from an EMBL/GenBank/DDBJ whole genome shotgun (WGS) entry which is preliminary data.</text>
</comment>
<dbReference type="SMART" id="SM00184">
    <property type="entry name" value="RING"/>
    <property type="match status" value="1"/>
</dbReference>
<sequence length="364" mass="40921">MAMRPIRKLFPTSNQTADCHNVCDSTCPYGCYPYPDMDYYMPLSAPLPQQPPIQSSNINVQNVSPYIFISIALLASLFLLLSYYLIIVRNCSNWNRRRAPRTESEGVNEEFLDENRGPIIDHPIWYINTVGLQPSLINLITIVKYKTGDGLIDGTECSVCLNEFQDDDSLRLLPKCNHAFHIHCIDAWLRSHTNCPLCRTPIISNTAAAPVRSMGPISSTNTSHNEDIGSQRDVIVEVNRDEELQENASRVTGDQDGFQEIERPKTSKKEVKFKRGDKDVDVQQMRRSVSMDSSIGASIGLQMVVLSKGEGEKSFETKRKEEEGSNSRIQRVMDSASSMKRSLSYGGRSFFSKNNQNPSSVLPL</sequence>
<evidence type="ECO:0000256" key="2">
    <source>
        <dbReference type="ARBA" id="ARBA00004167"/>
    </source>
</evidence>
<dbReference type="PANTHER" id="PTHR46913">
    <property type="entry name" value="RING-H2 FINGER PROTEIN ATL16"/>
    <property type="match status" value="1"/>
</dbReference>
<evidence type="ECO:0000256" key="10">
    <source>
        <dbReference type="ARBA" id="ARBA00022833"/>
    </source>
</evidence>
<keyword evidence="8 14" id="KW-0863">Zinc-finger</keyword>
<keyword evidence="9" id="KW-0833">Ubl conjugation pathway</keyword>
<organism evidence="18 19">
    <name type="scientific">Anisodus acutangulus</name>
    <dbReference type="NCBI Taxonomy" id="402998"/>
    <lineage>
        <taxon>Eukaryota</taxon>
        <taxon>Viridiplantae</taxon>
        <taxon>Streptophyta</taxon>
        <taxon>Embryophyta</taxon>
        <taxon>Tracheophyta</taxon>
        <taxon>Spermatophyta</taxon>
        <taxon>Magnoliopsida</taxon>
        <taxon>eudicotyledons</taxon>
        <taxon>Gunneridae</taxon>
        <taxon>Pentapetalae</taxon>
        <taxon>asterids</taxon>
        <taxon>lamiids</taxon>
        <taxon>Solanales</taxon>
        <taxon>Solanaceae</taxon>
        <taxon>Solanoideae</taxon>
        <taxon>Hyoscyameae</taxon>
        <taxon>Anisodus</taxon>
    </lineage>
</organism>
<evidence type="ECO:0000256" key="12">
    <source>
        <dbReference type="ARBA" id="ARBA00023136"/>
    </source>
</evidence>
<dbReference type="Proteomes" id="UP001152561">
    <property type="component" value="Unassembled WGS sequence"/>
</dbReference>
<dbReference type="FunFam" id="3.30.40.10:FF:000233">
    <property type="entry name" value="RING-H2 finger protein ATL54"/>
    <property type="match status" value="1"/>
</dbReference>
<evidence type="ECO:0000256" key="6">
    <source>
        <dbReference type="ARBA" id="ARBA00022692"/>
    </source>
</evidence>
<dbReference type="GO" id="GO:0008270">
    <property type="term" value="F:zinc ion binding"/>
    <property type="evidence" value="ECO:0007669"/>
    <property type="project" value="UniProtKB-KW"/>
</dbReference>
<keyword evidence="10" id="KW-0862">Zinc</keyword>
<dbReference type="CDD" id="cd16461">
    <property type="entry name" value="RING-H2_EL5-like"/>
    <property type="match status" value="1"/>
</dbReference>